<dbReference type="AlphaFoldDB" id="A0A829Y9H4"/>
<feature type="binding site" evidence="3">
    <location>
        <position position="109"/>
    </location>
    <ligand>
        <name>substrate</name>
    </ligand>
</feature>
<feature type="binding site" evidence="3">
    <location>
        <position position="111"/>
    </location>
    <ligand>
        <name>substrate</name>
    </ligand>
</feature>
<dbReference type="GO" id="GO:0019853">
    <property type="term" value="P:L-ascorbic acid biosynthetic process"/>
    <property type="evidence" value="ECO:0007669"/>
    <property type="project" value="TreeGrafter"/>
</dbReference>
<dbReference type="PANTHER" id="PTHR10907:SF47">
    <property type="entry name" value="REGUCALCIN"/>
    <property type="match status" value="1"/>
</dbReference>
<evidence type="ECO:0000313" key="6">
    <source>
        <dbReference type="Proteomes" id="UP000445000"/>
    </source>
</evidence>
<dbReference type="PANTHER" id="PTHR10907">
    <property type="entry name" value="REGUCALCIN"/>
    <property type="match status" value="1"/>
</dbReference>
<reference evidence="6" key="1">
    <citation type="submission" date="2020-01" db="EMBL/GenBank/DDBJ databases">
        <title>'Steroidobacter agaridevorans' sp. nov., agar-degrading bacteria isolated from rhizosphere soils.</title>
        <authorList>
            <person name="Ikenaga M."/>
            <person name="Kataoka M."/>
            <person name="Murouchi A."/>
            <person name="Katsuragi S."/>
            <person name="Sakai M."/>
        </authorList>
    </citation>
    <scope>NUCLEOTIDE SEQUENCE [LARGE SCALE GENOMIC DNA]</scope>
    <source>
        <strain evidence="6">YU21-B</strain>
    </source>
</reference>
<comment type="cofactor">
    <cofactor evidence="3">
        <name>Zn(2+)</name>
        <dbReference type="ChEBI" id="CHEBI:29105"/>
    </cofactor>
    <text evidence="3">Binds 1 divalent metal cation per subunit.</text>
</comment>
<organism evidence="5 6">
    <name type="scientific">Steroidobacter agaridevorans</name>
    <dbReference type="NCBI Taxonomy" id="2695856"/>
    <lineage>
        <taxon>Bacteria</taxon>
        <taxon>Pseudomonadati</taxon>
        <taxon>Pseudomonadota</taxon>
        <taxon>Gammaproteobacteria</taxon>
        <taxon>Steroidobacterales</taxon>
        <taxon>Steroidobacteraceae</taxon>
        <taxon>Steroidobacter</taxon>
    </lineage>
</organism>
<name>A0A829Y9H4_9GAMM</name>
<feature type="domain" description="SMP-30/Gluconolactonase/LRE-like region" evidence="4">
    <location>
        <begin position="18"/>
        <end position="262"/>
    </location>
</feature>
<sequence>MAENSIVARLVCDAGAAIGESPAWQGDSAWWTDPVSRRLLHWIDGHTARQTGADSNGHLESIAMPSSVWSLASLPDGTLAGALDDRFCSLSPSGEIAAGPAATIDAGCRFNDMTTDANGGLWVGMMHRGILATRGAIFYAPSLNEAPKRVASGLGVPNGMKLSADGRTLFVVDTLERTLLAYPVDGGMLGEPVIVSDFLGLAGKPDGMTLAPDGTFWVAMWGGSSVVQLARDGAYLQRIDVPAPHISSVCFAGPNRLLVTTSRMRLSPQALLDHPGSGALFEILLECP</sequence>
<dbReference type="Pfam" id="PF08450">
    <property type="entry name" value="SGL"/>
    <property type="match status" value="1"/>
</dbReference>
<gene>
    <name evidence="5" type="ORF">GCM10011487_19690</name>
</gene>
<dbReference type="Proteomes" id="UP000445000">
    <property type="component" value="Unassembled WGS sequence"/>
</dbReference>
<evidence type="ECO:0000313" key="5">
    <source>
        <dbReference type="EMBL" id="GFE79969.1"/>
    </source>
</evidence>
<dbReference type="InterPro" id="IPR005511">
    <property type="entry name" value="SMP-30"/>
</dbReference>
<feature type="binding site" evidence="3">
    <location>
        <position position="158"/>
    </location>
    <ligand>
        <name>a divalent metal cation</name>
        <dbReference type="ChEBI" id="CHEBI:60240"/>
    </ligand>
</feature>
<dbReference type="PRINTS" id="PR01790">
    <property type="entry name" value="SMP30FAMILY"/>
</dbReference>
<feature type="binding site" evidence="3">
    <location>
        <position position="206"/>
    </location>
    <ligand>
        <name>a divalent metal cation</name>
        <dbReference type="ChEBI" id="CHEBI:60240"/>
    </ligand>
</feature>
<dbReference type="Gene3D" id="2.120.10.30">
    <property type="entry name" value="TolB, C-terminal domain"/>
    <property type="match status" value="1"/>
</dbReference>
<dbReference type="EMBL" id="BLJN01000002">
    <property type="protein sequence ID" value="GFE79969.1"/>
    <property type="molecule type" value="Genomic_DNA"/>
</dbReference>
<proteinExistence type="inferred from homology"/>
<evidence type="ECO:0000259" key="4">
    <source>
        <dbReference type="Pfam" id="PF08450"/>
    </source>
</evidence>
<feature type="active site" description="Proton donor/acceptor" evidence="2">
    <location>
        <position position="206"/>
    </location>
</feature>
<comment type="similarity">
    <text evidence="1">Belongs to the SMP-30/CGR1 family.</text>
</comment>
<accession>A0A829Y9H4</accession>
<evidence type="ECO:0000256" key="2">
    <source>
        <dbReference type="PIRSR" id="PIRSR605511-1"/>
    </source>
</evidence>
<dbReference type="RefSeq" id="WP_161811717.1">
    <property type="nucleotide sequence ID" value="NZ_BLJN01000002.1"/>
</dbReference>
<dbReference type="GO" id="GO:0004341">
    <property type="term" value="F:gluconolactonase activity"/>
    <property type="evidence" value="ECO:0007669"/>
    <property type="project" value="TreeGrafter"/>
</dbReference>
<dbReference type="InterPro" id="IPR013658">
    <property type="entry name" value="SGL"/>
</dbReference>
<dbReference type="SUPFAM" id="SSF63829">
    <property type="entry name" value="Calcium-dependent phosphotriesterase"/>
    <property type="match status" value="1"/>
</dbReference>
<dbReference type="GO" id="GO:0005509">
    <property type="term" value="F:calcium ion binding"/>
    <property type="evidence" value="ECO:0007669"/>
    <property type="project" value="TreeGrafter"/>
</dbReference>
<keyword evidence="3" id="KW-0862">Zinc</keyword>
<feature type="binding site" evidence="3">
    <location>
        <position position="20"/>
    </location>
    <ligand>
        <name>a divalent metal cation</name>
        <dbReference type="ChEBI" id="CHEBI:60240"/>
    </ligand>
</feature>
<evidence type="ECO:0000256" key="1">
    <source>
        <dbReference type="ARBA" id="ARBA00008853"/>
    </source>
</evidence>
<keyword evidence="6" id="KW-1185">Reference proteome</keyword>
<protein>
    <recommendedName>
        <fullName evidence="4">SMP-30/Gluconolactonase/LRE-like region domain-containing protein</fullName>
    </recommendedName>
</protein>
<evidence type="ECO:0000256" key="3">
    <source>
        <dbReference type="PIRSR" id="PIRSR605511-2"/>
    </source>
</evidence>
<keyword evidence="3" id="KW-0479">Metal-binding</keyword>
<dbReference type="InterPro" id="IPR011042">
    <property type="entry name" value="6-blade_b-propeller_TolB-like"/>
</dbReference>
<comment type="caution">
    <text evidence="5">The sequence shown here is derived from an EMBL/GenBank/DDBJ whole genome shotgun (WGS) entry which is preliminary data.</text>
</comment>